<organism evidence="8 9">
    <name type="scientific">Candidatus Nealsonbacteria bacterium CG_4_10_14_0_2_um_filter_38_17</name>
    <dbReference type="NCBI Taxonomy" id="1974680"/>
    <lineage>
        <taxon>Bacteria</taxon>
        <taxon>Candidatus Nealsoniibacteriota</taxon>
    </lineage>
</organism>
<evidence type="ECO:0000256" key="1">
    <source>
        <dbReference type="ARBA" id="ARBA00000370"/>
    </source>
</evidence>
<dbReference type="NCBIfam" id="TIGR00306">
    <property type="entry name" value="apgM"/>
    <property type="match status" value="1"/>
</dbReference>
<feature type="domain" description="Metalloenzyme" evidence="7">
    <location>
        <begin position="1"/>
        <end position="376"/>
    </location>
</feature>
<dbReference type="InterPro" id="IPR017850">
    <property type="entry name" value="Alkaline_phosphatase_core_sf"/>
</dbReference>
<dbReference type="SUPFAM" id="SSF53649">
    <property type="entry name" value="Alkaline phosphatase-like"/>
    <property type="match status" value="1"/>
</dbReference>
<evidence type="ECO:0000313" key="9">
    <source>
        <dbReference type="Proteomes" id="UP000230760"/>
    </source>
</evidence>
<comment type="pathway">
    <text evidence="3">Carbohydrate degradation.</text>
</comment>
<name>A0A2M7UYH5_9BACT</name>
<dbReference type="Pfam" id="PF01676">
    <property type="entry name" value="Metalloenzyme"/>
    <property type="match status" value="1"/>
</dbReference>
<dbReference type="PANTHER" id="PTHR31209">
    <property type="entry name" value="COFACTOR-INDEPENDENT PHOSPHOGLYCERATE MUTASE"/>
    <property type="match status" value="1"/>
</dbReference>
<comment type="function">
    <text evidence="2">Catalyzes the interconversion of 2-phosphoglycerate and 3-phosphoglycerate.</text>
</comment>
<evidence type="ECO:0000259" key="7">
    <source>
        <dbReference type="Pfam" id="PF01676"/>
    </source>
</evidence>
<dbReference type="InterPro" id="IPR004456">
    <property type="entry name" value="Pglycerate_mutase_ApgM"/>
</dbReference>
<evidence type="ECO:0000256" key="5">
    <source>
        <dbReference type="ARBA" id="ARBA00023152"/>
    </source>
</evidence>
<comment type="similarity">
    <text evidence="4">Belongs to the BPG-independent phosphoglycerate mutase family. A-PGAM subfamily.</text>
</comment>
<evidence type="ECO:0000256" key="4">
    <source>
        <dbReference type="ARBA" id="ARBA00005524"/>
    </source>
</evidence>
<dbReference type="PIRSF" id="PIRSF006392">
    <property type="entry name" value="IPGAM_arch"/>
    <property type="match status" value="1"/>
</dbReference>
<comment type="caution">
    <text evidence="8">The sequence shown here is derived from an EMBL/GenBank/DDBJ whole genome shotgun (WGS) entry which is preliminary data.</text>
</comment>
<comment type="catalytic activity">
    <reaction evidence="1">
        <text>(2R)-2-phosphoglycerate = (2R)-3-phosphoglycerate</text>
        <dbReference type="Rhea" id="RHEA:15901"/>
        <dbReference type="ChEBI" id="CHEBI:58272"/>
        <dbReference type="ChEBI" id="CHEBI:58289"/>
        <dbReference type="EC" id="5.4.2.12"/>
    </reaction>
</comment>
<accession>A0A2M7UYH5</accession>
<evidence type="ECO:0000256" key="3">
    <source>
        <dbReference type="ARBA" id="ARBA00004921"/>
    </source>
</evidence>
<dbReference type="EMBL" id="PFPB01000030">
    <property type="protein sequence ID" value="PIZ89022.1"/>
    <property type="molecule type" value="Genomic_DNA"/>
</dbReference>
<dbReference type="PANTHER" id="PTHR31209:SF0">
    <property type="entry name" value="METALLOENZYME DOMAIN-CONTAINING PROTEIN"/>
    <property type="match status" value="1"/>
</dbReference>
<dbReference type="AlphaFoldDB" id="A0A2M7UYH5"/>
<dbReference type="CDD" id="cd16011">
    <property type="entry name" value="iPGM_like"/>
    <property type="match status" value="1"/>
</dbReference>
<dbReference type="GO" id="GO:0046872">
    <property type="term" value="F:metal ion binding"/>
    <property type="evidence" value="ECO:0007669"/>
    <property type="project" value="InterPro"/>
</dbReference>
<reference evidence="9" key="1">
    <citation type="submission" date="2017-09" db="EMBL/GenBank/DDBJ databases">
        <title>Depth-based differentiation of microbial function through sediment-hosted aquifers and enrichment of novel symbionts in the deep terrestrial subsurface.</title>
        <authorList>
            <person name="Probst A.J."/>
            <person name="Ladd B."/>
            <person name="Jarett J.K."/>
            <person name="Geller-Mcgrath D.E."/>
            <person name="Sieber C.M.K."/>
            <person name="Emerson J.B."/>
            <person name="Anantharaman K."/>
            <person name="Thomas B.C."/>
            <person name="Malmstrom R."/>
            <person name="Stieglmeier M."/>
            <person name="Klingl A."/>
            <person name="Woyke T."/>
            <person name="Ryan C.M."/>
            <person name="Banfield J.F."/>
        </authorList>
    </citation>
    <scope>NUCLEOTIDE SEQUENCE [LARGE SCALE GENOMIC DNA]</scope>
</reference>
<proteinExistence type="inferred from homology"/>
<dbReference type="Proteomes" id="UP000230760">
    <property type="component" value="Unassembled WGS sequence"/>
</dbReference>
<protein>
    <submittedName>
        <fullName evidence="8">Phosphoglycerate mutase</fullName>
    </submittedName>
</protein>
<dbReference type="GO" id="GO:0006096">
    <property type="term" value="P:glycolytic process"/>
    <property type="evidence" value="ECO:0007669"/>
    <property type="project" value="UniProtKB-KW"/>
</dbReference>
<feature type="region of interest" description="Disordered" evidence="6">
    <location>
        <begin position="364"/>
        <end position="393"/>
    </location>
</feature>
<keyword evidence="5" id="KW-0324">Glycolysis</keyword>
<dbReference type="GO" id="GO:0004619">
    <property type="term" value="F:phosphoglycerate mutase activity"/>
    <property type="evidence" value="ECO:0007669"/>
    <property type="project" value="UniProtKB-EC"/>
</dbReference>
<gene>
    <name evidence="8" type="ORF">COX90_01480</name>
</gene>
<dbReference type="Pfam" id="PF10143">
    <property type="entry name" value="PhosphMutase"/>
    <property type="match status" value="1"/>
</dbReference>
<dbReference type="InterPro" id="IPR006124">
    <property type="entry name" value="Metalloenzyme"/>
</dbReference>
<evidence type="ECO:0000256" key="2">
    <source>
        <dbReference type="ARBA" id="ARBA00002315"/>
    </source>
</evidence>
<evidence type="ECO:0000313" key="8">
    <source>
        <dbReference type="EMBL" id="PIZ89022.1"/>
    </source>
</evidence>
<evidence type="ECO:0000256" key="6">
    <source>
        <dbReference type="SAM" id="MobiDB-lite"/>
    </source>
</evidence>
<sequence>MKILLIVIDGLGDEKIPELGEKTPLEAAHKPNLDFLAKNGVCGLVQPFQKGEHYPTSEDSHLAIFGYNPEIYNPGRGVLEVLGIGMKPLSKDICLRGNFATVDNNLEVIDRRAGRIEETKDLIKSINDIEIEEVKFLIGKAVSHRIGIIMRGKNLSPKISDSSPDREKIEPLDKTFEAKFTAEVLNRFLEKAHIILKNHPLNKRRIKKNLLPANYILIRGAGSPGQIMSFQEKWQMKPCCIAGGALYKGIAKFLGFDLIKVKGANGLPSTSLKGKIAAAKEALKKYDFVFCHIKATDSLAEDGNFIGKKEFIEKIDENLKEIIDLKNVLIVVTGDHSTCSLLKRHCSELLPVLIYSERSEEQGSAHRAGSYSERSEEQGSAHRAGSYKSGMKGSNIEEFSEKSCRKGKLGKIKQLELLAKILS</sequence>
<dbReference type="Gene3D" id="3.40.720.10">
    <property type="entry name" value="Alkaline Phosphatase, subunit A"/>
    <property type="match status" value="2"/>
</dbReference>